<proteinExistence type="predicted"/>
<reference evidence="1 2" key="1">
    <citation type="journal article" date="2021" name="ISME Commun">
        <title>Automated analysis of genomic sequences facilitates high-throughput and comprehensive description of bacteria.</title>
        <authorList>
            <person name="Hitch T.C.A."/>
        </authorList>
    </citation>
    <scope>NUCLEOTIDE SEQUENCE [LARGE SCALE GENOMIC DNA]</scope>
    <source>
        <strain evidence="1 2">Sanger_03</strain>
    </source>
</reference>
<name>A0ABT2RKZ5_9FIRM</name>
<comment type="caution">
    <text evidence="1">The sequence shown here is derived from an EMBL/GenBank/DDBJ whole genome shotgun (WGS) entry which is preliminary data.</text>
</comment>
<gene>
    <name evidence="1" type="ORF">OCV99_05785</name>
</gene>
<dbReference type="EMBL" id="JAOQJU010000004">
    <property type="protein sequence ID" value="MCU6686072.1"/>
    <property type="molecule type" value="Genomic_DNA"/>
</dbReference>
<dbReference type="RefSeq" id="WP_158369055.1">
    <property type="nucleotide sequence ID" value="NZ_JAOQJU010000004.1"/>
</dbReference>
<organism evidence="1 2">
    <name type="scientific">Dorea acetigenes</name>
    <dbReference type="NCBI Taxonomy" id="2981787"/>
    <lineage>
        <taxon>Bacteria</taxon>
        <taxon>Bacillati</taxon>
        <taxon>Bacillota</taxon>
        <taxon>Clostridia</taxon>
        <taxon>Lachnospirales</taxon>
        <taxon>Lachnospiraceae</taxon>
        <taxon>Dorea</taxon>
    </lineage>
</organism>
<dbReference type="Proteomes" id="UP001652431">
    <property type="component" value="Unassembled WGS sequence"/>
</dbReference>
<protein>
    <submittedName>
        <fullName evidence="1">Uncharacterized protein</fullName>
    </submittedName>
</protein>
<accession>A0ABT2RKZ5</accession>
<evidence type="ECO:0000313" key="2">
    <source>
        <dbReference type="Proteomes" id="UP001652431"/>
    </source>
</evidence>
<sequence>MFFPKYQRFTEDQRLLENMGLVEKSSVTAYLEEYYEKHPLDNSYEGILARRSGLTKEQVVAYLDKLDYLAKVVDYDPANKAPILKQEAQKLYRFHVNSEDNAEYILGVNNYYIEDRKIKNFAV</sequence>
<keyword evidence="2" id="KW-1185">Reference proteome</keyword>
<evidence type="ECO:0000313" key="1">
    <source>
        <dbReference type="EMBL" id="MCU6686072.1"/>
    </source>
</evidence>